<dbReference type="EMBL" id="KZ613847">
    <property type="protein sequence ID" value="PMD57263.1"/>
    <property type="molecule type" value="Genomic_DNA"/>
</dbReference>
<evidence type="ECO:0000313" key="1">
    <source>
        <dbReference type="EMBL" id="PMD57263.1"/>
    </source>
</evidence>
<proteinExistence type="predicted"/>
<protein>
    <submittedName>
        <fullName evidence="1">Uncharacterized protein</fullName>
    </submittedName>
</protein>
<reference evidence="1 2" key="1">
    <citation type="submission" date="2016-04" db="EMBL/GenBank/DDBJ databases">
        <title>A degradative enzymes factory behind the ericoid mycorrhizal symbiosis.</title>
        <authorList>
            <consortium name="DOE Joint Genome Institute"/>
            <person name="Martino E."/>
            <person name="Morin E."/>
            <person name="Grelet G."/>
            <person name="Kuo A."/>
            <person name="Kohler A."/>
            <person name="Daghino S."/>
            <person name="Barry K."/>
            <person name="Choi C."/>
            <person name="Cichocki N."/>
            <person name="Clum A."/>
            <person name="Copeland A."/>
            <person name="Hainaut M."/>
            <person name="Haridas S."/>
            <person name="Labutti K."/>
            <person name="Lindquist E."/>
            <person name="Lipzen A."/>
            <person name="Khouja H.-R."/>
            <person name="Murat C."/>
            <person name="Ohm R."/>
            <person name="Olson A."/>
            <person name="Spatafora J."/>
            <person name="Veneault-Fourrey C."/>
            <person name="Henrissat B."/>
            <person name="Grigoriev I."/>
            <person name="Martin F."/>
            <person name="Perotto S."/>
        </authorList>
    </citation>
    <scope>NUCLEOTIDE SEQUENCE [LARGE SCALE GENOMIC DNA]</scope>
    <source>
        <strain evidence="1 2">E</strain>
    </source>
</reference>
<accession>A0A2J6T2X0</accession>
<dbReference type="AlphaFoldDB" id="A0A2J6T2X0"/>
<dbReference type="RefSeq" id="XP_024734167.1">
    <property type="nucleotide sequence ID" value="XM_024880782.1"/>
</dbReference>
<sequence>MRKGQILMLSSSDHPRCCIALSLLRIAGKISAMPSQGGACPIASLPWSLANGDPQALQYCMHPPSAISSPCVQYQKVRSDPSGYLR</sequence>
<organism evidence="1 2">
    <name type="scientific">Hyaloscypha bicolor E</name>
    <dbReference type="NCBI Taxonomy" id="1095630"/>
    <lineage>
        <taxon>Eukaryota</taxon>
        <taxon>Fungi</taxon>
        <taxon>Dikarya</taxon>
        <taxon>Ascomycota</taxon>
        <taxon>Pezizomycotina</taxon>
        <taxon>Leotiomycetes</taxon>
        <taxon>Helotiales</taxon>
        <taxon>Hyaloscyphaceae</taxon>
        <taxon>Hyaloscypha</taxon>
        <taxon>Hyaloscypha bicolor</taxon>
    </lineage>
</organism>
<dbReference type="GeneID" id="36588859"/>
<evidence type="ECO:0000313" key="2">
    <source>
        <dbReference type="Proteomes" id="UP000235371"/>
    </source>
</evidence>
<dbReference type="Proteomes" id="UP000235371">
    <property type="component" value="Unassembled WGS sequence"/>
</dbReference>
<name>A0A2J6T2X0_9HELO</name>
<keyword evidence="2" id="KW-1185">Reference proteome</keyword>
<gene>
    <name evidence="1" type="ORF">K444DRAFT_615717</name>
</gene>
<dbReference type="InParanoid" id="A0A2J6T2X0"/>